<accession>A0A1H6I116</accession>
<keyword evidence="4" id="KW-1185">Reference proteome</keyword>
<evidence type="ECO:0000256" key="1">
    <source>
        <dbReference type="ARBA" id="ARBA00008791"/>
    </source>
</evidence>
<proteinExistence type="inferred from homology"/>
<protein>
    <submittedName>
        <fullName evidence="3">Nucleotide-binding universal stress protein, UspA family</fullName>
    </submittedName>
</protein>
<dbReference type="Proteomes" id="UP000199215">
    <property type="component" value="Unassembled WGS sequence"/>
</dbReference>
<evidence type="ECO:0000313" key="3">
    <source>
        <dbReference type="EMBL" id="SEH42030.1"/>
    </source>
</evidence>
<comment type="similarity">
    <text evidence="1">Belongs to the universal stress protein A family.</text>
</comment>
<evidence type="ECO:0000313" key="4">
    <source>
        <dbReference type="Proteomes" id="UP000199215"/>
    </source>
</evidence>
<dbReference type="RefSeq" id="WP_092814698.1">
    <property type="nucleotide sequence ID" value="NZ_FNWU01000001.1"/>
</dbReference>
<dbReference type="OrthoDB" id="271068at2157"/>
<sequence>MTNEIDDVLLAVGPNDRDHVTTILDAALGVVVPTGASVTLLHVFPRSEYESLLEKIESGTGTLDPDELAARHEGINTPVARLEDAGIDYDIRGVIGDPDVEIVRMADDLDVDRIFIGGSSRSPTGKAVFGDHAQQVLLNASCPVTYVQRE</sequence>
<organism evidence="3 4">
    <name type="scientific">Halopenitus malekzadehii</name>
    <dbReference type="NCBI Taxonomy" id="1267564"/>
    <lineage>
        <taxon>Archaea</taxon>
        <taxon>Methanobacteriati</taxon>
        <taxon>Methanobacteriota</taxon>
        <taxon>Stenosarchaea group</taxon>
        <taxon>Halobacteria</taxon>
        <taxon>Halobacteriales</taxon>
        <taxon>Haloferacaceae</taxon>
        <taxon>Halopenitus</taxon>
    </lineage>
</organism>
<gene>
    <name evidence="3" type="ORF">SAMN05192561_101854</name>
</gene>
<dbReference type="InterPro" id="IPR006016">
    <property type="entry name" value="UspA"/>
</dbReference>
<dbReference type="Gene3D" id="3.40.50.620">
    <property type="entry name" value="HUPs"/>
    <property type="match status" value="1"/>
</dbReference>
<dbReference type="SUPFAM" id="SSF52402">
    <property type="entry name" value="Adenine nucleotide alpha hydrolases-like"/>
    <property type="match status" value="1"/>
</dbReference>
<reference evidence="3" key="1">
    <citation type="submission" date="2016-10" db="EMBL/GenBank/DDBJ databases">
        <authorList>
            <person name="de Groot N.N."/>
        </authorList>
    </citation>
    <scope>NUCLEOTIDE SEQUENCE [LARGE SCALE GENOMIC DNA]</scope>
    <source>
        <strain evidence="3">IBRC-M10418</strain>
    </source>
</reference>
<dbReference type="PANTHER" id="PTHR46268">
    <property type="entry name" value="STRESS RESPONSE PROTEIN NHAX"/>
    <property type="match status" value="1"/>
</dbReference>
<dbReference type="EMBL" id="FNWU01000001">
    <property type="protein sequence ID" value="SEH42030.1"/>
    <property type="molecule type" value="Genomic_DNA"/>
</dbReference>
<dbReference type="STRING" id="1267564.SAMN05192561_101854"/>
<feature type="domain" description="UspA" evidence="2">
    <location>
        <begin position="8"/>
        <end position="147"/>
    </location>
</feature>
<dbReference type="CDD" id="cd00293">
    <property type="entry name" value="USP-like"/>
    <property type="match status" value="1"/>
</dbReference>
<dbReference type="PANTHER" id="PTHR46268:SF6">
    <property type="entry name" value="UNIVERSAL STRESS PROTEIN UP12"/>
    <property type="match status" value="1"/>
</dbReference>
<dbReference type="AlphaFoldDB" id="A0A1H6I116"/>
<dbReference type="InterPro" id="IPR014729">
    <property type="entry name" value="Rossmann-like_a/b/a_fold"/>
</dbReference>
<name>A0A1H6I116_9EURY</name>
<evidence type="ECO:0000259" key="2">
    <source>
        <dbReference type="Pfam" id="PF00582"/>
    </source>
</evidence>
<dbReference type="Pfam" id="PF00582">
    <property type="entry name" value="Usp"/>
    <property type="match status" value="1"/>
</dbReference>